<dbReference type="Gramene" id="rna22306">
    <property type="protein sequence ID" value="RHN60087.1"/>
    <property type="gene ID" value="gene22306"/>
</dbReference>
<protein>
    <submittedName>
        <fullName evidence="1">Uncharacterized protein</fullName>
    </submittedName>
</protein>
<comment type="caution">
    <text evidence="1">The sequence shown here is derived from an EMBL/GenBank/DDBJ whole genome shotgun (WGS) entry which is preliminary data.</text>
</comment>
<dbReference type="AlphaFoldDB" id="A0A396IB82"/>
<proteinExistence type="predicted"/>
<organism evidence="1 2">
    <name type="scientific">Medicago truncatula</name>
    <name type="common">Barrel medic</name>
    <name type="synonym">Medicago tribuloides</name>
    <dbReference type="NCBI Taxonomy" id="3880"/>
    <lineage>
        <taxon>Eukaryota</taxon>
        <taxon>Viridiplantae</taxon>
        <taxon>Streptophyta</taxon>
        <taxon>Embryophyta</taxon>
        <taxon>Tracheophyta</taxon>
        <taxon>Spermatophyta</taxon>
        <taxon>Magnoliopsida</taxon>
        <taxon>eudicotyledons</taxon>
        <taxon>Gunneridae</taxon>
        <taxon>Pentapetalae</taxon>
        <taxon>rosids</taxon>
        <taxon>fabids</taxon>
        <taxon>Fabales</taxon>
        <taxon>Fabaceae</taxon>
        <taxon>Papilionoideae</taxon>
        <taxon>50 kb inversion clade</taxon>
        <taxon>NPAAA clade</taxon>
        <taxon>Hologalegina</taxon>
        <taxon>IRL clade</taxon>
        <taxon>Trifolieae</taxon>
        <taxon>Medicago</taxon>
    </lineage>
</organism>
<evidence type="ECO:0000313" key="2">
    <source>
        <dbReference type="Proteomes" id="UP000265566"/>
    </source>
</evidence>
<evidence type="ECO:0000313" key="1">
    <source>
        <dbReference type="EMBL" id="RHN60087.1"/>
    </source>
</evidence>
<sequence>MLLALRDKELKKFHQVLHKSFITISFNRFHPYFESPTHDAANILEGMHTRNKTTFVPLFSSNHNFSTSSFSSDFPNNLLKTPTPNYFTSGPKTNVDTSLNSFHSNFGSFESFSSTGASLNPPLTQPQFIPTIQFQASSTARESNASGTNNSAPTLSMLLEQIQIFQNHVQTLQTMVSYQMFDYAKFRKWLATELCPKTPYGLIPPPSLLLKIFQISGLQLIVANLCLFSYVLGQPLSF</sequence>
<reference evidence="2" key="1">
    <citation type="journal article" date="2018" name="Nat. Plants">
        <title>Whole-genome landscape of Medicago truncatula symbiotic genes.</title>
        <authorList>
            <person name="Pecrix Y."/>
            <person name="Staton S.E."/>
            <person name="Sallet E."/>
            <person name="Lelandais-Briere C."/>
            <person name="Moreau S."/>
            <person name="Carrere S."/>
            <person name="Blein T."/>
            <person name="Jardinaud M.F."/>
            <person name="Latrasse D."/>
            <person name="Zouine M."/>
            <person name="Zahm M."/>
            <person name="Kreplak J."/>
            <person name="Mayjonade B."/>
            <person name="Satge C."/>
            <person name="Perez M."/>
            <person name="Cauet S."/>
            <person name="Marande W."/>
            <person name="Chantry-Darmon C."/>
            <person name="Lopez-Roques C."/>
            <person name="Bouchez O."/>
            <person name="Berard A."/>
            <person name="Debelle F."/>
            <person name="Munos S."/>
            <person name="Bendahmane A."/>
            <person name="Berges H."/>
            <person name="Niebel A."/>
            <person name="Buitink J."/>
            <person name="Frugier F."/>
            <person name="Benhamed M."/>
            <person name="Crespi M."/>
            <person name="Gouzy J."/>
            <person name="Gamas P."/>
        </authorList>
    </citation>
    <scope>NUCLEOTIDE SEQUENCE [LARGE SCALE GENOMIC DNA]</scope>
    <source>
        <strain evidence="2">cv. Jemalong A17</strain>
    </source>
</reference>
<dbReference type="Proteomes" id="UP000265566">
    <property type="component" value="Chromosome 4"/>
</dbReference>
<accession>A0A396IB82</accession>
<name>A0A396IB82_MEDTR</name>
<dbReference type="EMBL" id="PSQE01000004">
    <property type="protein sequence ID" value="RHN60087.1"/>
    <property type="molecule type" value="Genomic_DNA"/>
</dbReference>
<gene>
    <name evidence="1" type="ORF">MtrunA17_Chr4g0021541</name>
</gene>